<name>A0A9D4UDC9_ADICA</name>
<dbReference type="Gene3D" id="1.10.510.10">
    <property type="entry name" value="Transferase(Phosphotransferase) domain 1"/>
    <property type="match status" value="1"/>
</dbReference>
<dbReference type="EMBL" id="JABFUD020000019">
    <property type="protein sequence ID" value="KAI5065592.1"/>
    <property type="molecule type" value="Genomic_DNA"/>
</dbReference>
<dbReference type="SUPFAM" id="SSF56112">
    <property type="entry name" value="Protein kinase-like (PK-like)"/>
    <property type="match status" value="1"/>
</dbReference>
<comment type="catalytic activity">
    <reaction evidence="16">
        <text>L-seryl-[protein] + ATP = O-phospho-L-seryl-[protein] + ADP + H(+)</text>
        <dbReference type="Rhea" id="RHEA:17989"/>
        <dbReference type="Rhea" id="RHEA-COMP:9863"/>
        <dbReference type="Rhea" id="RHEA-COMP:11604"/>
        <dbReference type="ChEBI" id="CHEBI:15378"/>
        <dbReference type="ChEBI" id="CHEBI:29999"/>
        <dbReference type="ChEBI" id="CHEBI:30616"/>
        <dbReference type="ChEBI" id="CHEBI:83421"/>
        <dbReference type="ChEBI" id="CHEBI:456216"/>
        <dbReference type="EC" id="2.7.11.1"/>
    </reaction>
</comment>
<dbReference type="GO" id="GO:0005886">
    <property type="term" value="C:plasma membrane"/>
    <property type="evidence" value="ECO:0007669"/>
    <property type="project" value="UniProtKB-SubCell"/>
</dbReference>
<dbReference type="InterPro" id="IPR008271">
    <property type="entry name" value="Ser/Thr_kinase_AS"/>
</dbReference>
<evidence type="ECO:0000256" key="11">
    <source>
        <dbReference type="ARBA" id="ARBA00022989"/>
    </source>
</evidence>
<comment type="caution">
    <text evidence="21">The sequence shown here is derived from an EMBL/GenBank/DDBJ whole genome shotgun (WGS) entry which is preliminary data.</text>
</comment>
<keyword evidence="6 19" id="KW-0812">Transmembrane</keyword>
<dbReference type="FunFam" id="2.60.120.430:FF:000003">
    <property type="entry name" value="FERONIA receptor-like kinase"/>
    <property type="match status" value="1"/>
</dbReference>
<dbReference type="CDD" id="cd14066">
    <property type="entry name" value="STKc_IRAK"/>
    <property type="match status" value="1"/>
</dbReference>
<dbReference type="FunFam" id="2.60.120.430:FF:000007">
    <property type="entry name" value="FERONIA receptor-like kinase"/>
    <property type="match status" value="1"/>
</dbReference>
<keyword evidence="22" id="KW-1185">Reference proteome</keyword>
<reference evidence="21" key="1">
    <citation type="submission" date="2021-01" db="EMBL/GenBank/DDBJ databases">
        <title>Adiantum capillus-veneris genome.</title>
        <authorList>
            <person name="Fang Y."/>
            <person name="Liao Q."/>
        </authorList>
    </citation>
    <scope>NUCLEOTIDE SEQUENCE</scope>
    <source>
        <strain evidence="21">H3</strain>
        <tissue evidence="21">Leaf</tissue>
    </source>
</reference>
<feature type="transmembrane region" description="Helical" evidence="19">
    <location>
        <begin position="12"/>
        <end position="33"/>
    </location>
</feature>
<comment type="subcellular location">
    <subcellularLocation>
        <location evidence="1">Cell membrane</location>
        <topology evidence="1">Single-pass type I membrane protein</topology>
    </subcellularLocation>
</comment>
<dbReference type="AlphaFoldDB" id="A0A9D4UDC9"/>
<dbReference type="SMART" id="SM00220">
    <property type="entry name" value="S_TKc"/>
    <property type="match status" value="1"/>
</dbReference>
<dbReference type="PANTHER" id="PTHR47989:SF62">
    <property type="entry name" value="OS05G0423500 PROTEIN"/>
    <property type="match status" value="1"/>
</dbReference>
<dbReference type="Proteomes" id="UP000886520">
    <property type="component" value="Chromosome 19"/>
</dbReference>
<dbReference type="Pfam" id="PF12819">
    <property type="entry name" value="Malectin_like"/>
    <property type="match status" value="1"/>
</dbReference>
<feature type="compositionally biased region" description="Polar residues" evidence="18">
    <location>
        <begin position="902"/>
        <end position="913"/>
    </location>
</feature>
<keyword evidence="12 19" id="KW-0472">Membrane</keyword>
<dbReference type="FunFam" id="1.10.510.10:FF:000058">
    <property type="entry name" value="Receptor-like protein kinase FERONIA"/>
    <property type="match status" value="1"/>
</dbReference>
<organism evidence="21 22">
    <name type="scientific">Adiantum capillus-veneris</name>
    <name type="common">Maidenhair fern</name>
    <dbReference type="NCBI Taxonomy" id="13818"/>
    <lineage>
        <taxon>Eukaryota</taxon>
        <taxon>Viridiplantae</taxon>
        <taxon>Streptophyta</taxon>
        <taxon>Embryophyta</taxon>
        <taxon>Tracheophyta</taxon>
        <taxon>Polypodiopsida</taxon>
        <taxon>Polypodiidae</taxon>
        <taxon>Polypodiales</taxon>
        <taxon>Pteridineae</taxon>
        <taxon>Pteridaceae</taxon>
        <taxon>Vittarioideae</taxon>
        <taxon>Adiantum</taxon>
    </lineage>
</organism>
<dbReference type="InterPro" id="IPR000719">
    <property type="entry name" value="Prot_kinase_dom"/>
</dbReference>
<comment type="catalytic activity">
    <reaction evidence="15">
        <text>L-threonyl-[protein] + ATP = O-phospho-L-threonyl-[protein] + ADP + H(+)</text>
        <dbReference type="Rhea" id="RHEA:46608"/>
        <dbReference type="Rhea" id="RHEA-COMP:11060"/>
        <dbReference type="Rhea" id="RHEA-COMP:11605"/>
        <dbReference type="ChEBI" id="CHEBI:15378"/>
        <dbReference type="ChEBI" id="CHEBI:30013"/>
        <dbReference type="ChEBI" id="CHEBI:30616"/>
        <dbReference type="ChEBI" id="CHEBI:61977"/>
        <dbReference type="ChEBI" id="CHEBI:456216"/>
        <dbReference type="EC" id="2.7.11.1"/>
    </reaction>
</comment>
<gene>
    <name evidence="21" type="ORF">GOP47_0020287</name>
</gene>
<evidence type="ECO:0000313" key="21">
    <source>
        <dbReference type="EMBL" id="KAI5065592.1"/>
    </source>
</evidence>
<dbReference type="Gene3D" id="2.60.120.430">
    <property type="entry name" value="Galactose-binding lectin"/>
    <property type="match status" value="2"/>
</dbReference>
<evidence type="ECO:0000256" key="17">
    <source>
        <dbReference type="PROSITE-ProRule" id="PRU10141"/>
    </source>
</evidence>
<keyword evidence="7" id="KW-0732">Signal</keyword>
<dbReference type="GO" id="GO:0007338">
    <property type="term" value="P:single fertilization"/>
    <property type="evidence" value="ECO:0007669"/>
    <property type="project" value="UniProtKB-KW"/>
</dbReference>
<dbReference type="PROSITE" id="PS50011">
    <property type="entry name" value="PROTEIN_KINASE_DOM"/>
    <property type="match status" value="1"/>
</dbReference>
<evidence type="ECO:0000256" key="4">
    <source>
        <dbReference type="ARBA" id="ARBA00022527"/>
    </source>
</evidence>
<dbReference type="InterPro" id="IPR017441">
    <property type="entry name" value="Protein_kinase_ATP_BS"/>
</dbReference>
<evidence type="ECO:0000256" key="13">
    <source>
        <dbReference type="ARBA" id="ARBA00023180"/>
    </source>
</evidence>
<dbReference type="Gene3D" id="3.30.200.20">
    <property type="entry name" value="Phosphorylase Kinase, domain 1"/>
    <property type="match status" value="1"/>
</dbReference>
<evidence type="ECO:0000256" key="3">
    <source>
        <dbReference type="ARBA" id="ARBA00022475"/>
    </source>
</evidence>
<dbReference type="InterPro" id="IPR024788">
    <property type="entry name" value="Malectin-like_Carb-bd_dom"/>
</dbReference>
<keyword evidence="10 17" id="KW-0067">ATP-binding</keyword>
<feature type="transmembrane region" description="Helical" evidence="19">
    <location>
        <begin position="471"/>
        <end position="494"/>
    </location>
</feature>
<evidence type="ECO:0000256" key="16">
    <source>
        <dbReference type="ARBA" id="ARBA00048679"/>
    </source>
</evidence>
<evidence type="ECO:0000313" key="22">
    <source>
        <dbReference type="Proteomes" id="UP000886520"/>
    </source>
</evidence>
<evidence type="ECO:0000259" key="20">
    <source>
        <dbReference type="PROSITE" id="PS50011"/>
    </source>
</evidence>
<dbReference type="InterPro" id="IPR011009">
    <property type="entry name" value="Kinase-like_dom_sf"/>
</dbReference>
<feature type="compositionally biased region" description="Basic and acidic residues" evidence="18">
    <location>
        <begin position="870"/>
        <end position="880"/>
    </location>
</feature>
<keyword evidence="8 17" id="KW-0547">Nucleotide-binding</keyword>
<evidence type="ECO:0000256" key="19">
    <source>
        <dbReference type="SAM" id="Phobius"/>
    </source>
</evidence>
<keyword evidence="13" id="KW-0325">Glycoprotein</keyword>
<dbReference type="FunFam" id="3.30.200.20:FF:000039">
    <property type="entry name" value="receptor-like protein kinase FERONIA"/>
    <property type="match status" value="1"/>
</dbReference>
<dbReference type="PROSITE" id="PS00107">
    <property type="entry name" value="PROTEIN_KINASE_ATP"/>
    <property type="match status" value="1"/>
</dbReference>
<feature type="compositionally biased region" description="Polar residues" evidence="18">
    <location>
        <begin position="881"/>
        <end position="892"/>
    </location>
</feature>
<sequence length="913" mass="99644">MPPSVPQILLSAPYILLPGLMGVIASLAFIFVLHLSTNSLLVQGAPFIPKDNHLIACGSSDVSVEDSDGRKWDGDETPPASHYLAGNPASVVASTSVQNPNLPGTVPFLNARIFTSPAEYSFPVTPGRHWLRLYFYPFAFEKYDPNLAIVTVSIDSYTLIKNMSITREIKARNYAYIQKEFSINVASTSLLVSFIPGEAKDAYAIVNGIEVVSMPDDMFASSIERVDLSTMVRPAMSATSLQTMYRVNMGGQAVSAANDELAREWVTDIEYIPTAATGVASSTENPIEYVANNSTIAPQIVYQTARTMTNYDSVNINFNLTWSFSVDPDPAFMYYIRLHFCEFEYDSINVRAFDIFINAYLAESAFDVIARALFLSGNAAGSAGEFKAVVMDYAVAFPPNTTWDASNVVVALHPTNASAPQKFNAILNGLEIFKLNDSSGNLQGSPPPIVEVPSGAIVPRGSSKTGLKQPIIGGVVGAAAAVALLVAGCIFCLCRRKKGSKDSSEAWLPLPLYGSSHSRSLISKGSTASPKSAAGSYASSAPSHLSRHFTFEEIASMTGNFDEGRVLGVGGFGKVYEGELEDGTKVAVKRGNSGSEQGVMEFQTEIELLSKLRHRHLVSLIGYCEEHNEMILVYDCMANGPLRGHLYGTDLPPLSWKQRLEICIGAARGLHYLHTGSAHGIIHRDVKTTNILLDEKLVAKVSDFGLSKTGPTLDHTHVSTAVKGSFGYLDPEYFRRQQLTEKSDVYSFGVVLMEVLCARPVINPTLPREQINLAEWALKWQKQGMLDQIIDPYLVGKISRESLKKFAETAERCLQDRSSERPTMGDVLWNLEYTLQLHESSVEKALDESKPRIVDLPIRVLETSELDDSSEVKVNKHSIESHSSPGVRTSPSEDSDDASISAVFSQLVNPQGR</sequence>
<evidence type="ECO:0000256" key="8">
    <source>
        <dbReference type="ARBA" id="ARBA00022741"/>
    </source>
</evidence>
<keyword evidence="4" id="KW-0723">Serine/threonine-protein kinase</keyword>
<accession>A0A9D4UDC9</accession>
<keyword evidence="11 19" id="KW-1133">Transmembrane helix</keyword>
<dbReference type="PROSITE" id="PS00108">
    <property type="entry name" value="PROTEIN_KINASE_ST"/>
    <property type="match status" value="1"/>
</dbReference>
<evidence type="ECO:0000256" key="9">
    <source>
        <dbReference type="ARBA" id="ARBA00022777"/>
    </source>
</evidence>
<evidence type="ECO:0000256" key="18">
    <source>
        <dbReference type="SAM" id="MobiDB-lite"/>
    </source>
</evidence>
<evidence type="ECO:0000256" key="5">
    <source>
        <dbReference type="ARBA" id="ARBA00022679"/>
    </source>
</evidence>
<keyword evidence="14" id="KW-0278">Fertilization</keyword>
<evidence type="ECO:0000256" key="10">
    <source>
        <dbReference type="ARBA" id="ARBA00022840"/>
    </source>
</evidence>
<evidence type="ECO:0000256" key="15">
    <source>
        <dbReference type="ARBA" id="ARBA00047899"/>
    </source>
</evidence>
<dbReference type="InterPro" id="IPR001245">
    <property type="entry name" value="Ser-Thr/Tyr_kinase_cat_dom"/>
</dbReference>
<dbReference type="Pfam" id="PF07714">
    <property type="entry name" value="PK_Tyr_Ser-Thr"/>
    <property type="match status" value="1"/>
</dbReference>
<feature type="region of interest" description="Disordered" evidence="18">
    <location>
        <begin position="867"/>
        <end position="913"/>
    </location>
</feature>
<evidence type="ECO:0000256" key="6">
    <source>
        <dbReference type="ARBA" id="ARBA00022692"/>
    </source>
</evidence>
<feature type="domain" description="Protein kinase" evidence="20">
    <location>
        <begin position="561"/>
        <end position="834"/>
    </location>
</feature>
<evidence type="ECO:0000256" key="1">
    <source>
        <dbReference type="ARBA" id="ARBA00004251"/>
    </source>
</evidence>
<evidence type="ECO:0000256" key="12">
    <source>
        <dbReference type="ARBA" id="ARBA00023136"/>
    </source>
</evidence>
<dbReference type="OrthoDB" id="1903759at2759"/>
<dbReference type="PANTHER" id="PTHR47989">
    <property type="entry name" value="OS01G0750732 PROTEIN"/>
    <property type="match status" value="1"/>
</dbReference>
<proteinExistence type="predicted"/>
<feature type="binding site" evidence="17">
    <location>
        <position position="589"/>
    </location>
    <ligand>
        <name>ATP</name>
        <dbReference type="ChEBI" id="CHEBI:30616"/>
    </ligand>
</feature>
<dbReference type="GO" id="GO:0004674">
    <property type="term" value="F:protein serine/threonine kinase activity"/>
    <property type="evidence" value="ECO:0007669"/>
    <property type="project" value="UniProtKB-KW"/>
</dbReference>
<keyword evidence="5" id="KW-0808">Transferase</keyword>
<evidence type="ECO:0000256" key="2">
    <source>
        <dbReference type="ARBA" id="ARBA00012513"/>
    </source>
</evidence>
<dbReference type="GO" id="GO:0005524">
    <property type="term" value="F:ATP binding"/>
    <property type="evidence" value="ECO:0007669"/>
    <property type="project" value="UniProtKB-UniRule"/>
</dbReference>
<evidence type="ECO:0000256" key="14">
    <source>
        <dbReference type="ARBA" id="ARBA00023279"/>
    </source>
</evidence>
<protein>
    <recommendedName>
        <fullName evidence="2">non-specific serine/threonine protein kinase</fullName>
        <ecNumber evidence="2">2.7.11.1</ecNumber>
    </recommendedName>
</protein>
<evidence type="ECO:0000256" key="7">
    <source>
        <dbReference type="ARBA" id="ARBA00022729"/>
    </source>
</evidence>
<keyword evidence="9" id="KW-0418">Kinase</keyword>
<keyword evidence="3" id="KW-1003">Cell membrane</keyword>
<dbReference type="EC" id="2.7.11.1" evidence="2"/>